<dbReference type="Pfam" id="PF02321">
    <property type="entry name" value="OEP"/>
    <property type="match status" value="2"/>
</dbReference>
<evidence type="ECO:0000313" key="10">
    <source>
        <dbReference type="EMBL" id="XCB25465.1"/>
    </source>
</evidence>
<reference evidence="10" key="1">
    <citation type="submission" date="2023-08" db="EMBL/GenBank/DDBJ databases">
        <authorList>
            <person name="Messyasz A."/>
            <person name="Mannisto M.K."/>
            <person name="Kerkhof L.J."/>
            <person name="Haggblom M."/>
        </authorList>
    </citation>
    <scope>NUCLEOTIDE SEQUENCE</scope>
    <source>
        <strain evidence="10">M8UP23</strain>
    </source>
</reference>
<evidence type="ECO:0000256" key="2">
    <source>
        <dbReference type="ARBA" id="ARBA00007613"/>
    </source>
</evidence>
<gene>
    <name evidence="10" type="ORF">RBB75_13515</name>
</gene>
<evidence type="ECO:0000256" key="4">
    <source>
        <dbReference type="ARBA" id="ARBA00022452"/>
    </source>
</evidence>
<keyword evidence="5" id="KW-0812">Transmembrane</keyword>
<dbReference type="AlphaFoldDB" id="A0AAU7Z9D9"/>
<reference evidence="10" key="2">
    <citation type="journal article" date="2024" name="Environ. Microbiol.">
        <title>Genome analysis and description of Tunturibacter gen. nov. expands the diversity of Terriglobia in tundra soils.</title>
        <authorList>
            <person name="Messyasz A."/>
            <person name="Mannisto M.K."/>
            <person name="Kerkhof L.J."/>
            <person name="Haggblom M.M."/>
        </authorList>
    </citation>
    <scope>NUCLEOTIDE SEQUENCE</scope>
    <source>
        <strain evidence="10">M8UP23</strain>
    </source>
</reference>
<evidence type="ECO:0000256" key="9">
    <source>
        <dbReference type="SAM" id="SignalP"/>
    </source>
</evidence>
<dbReference type="GO" id="GO:0015562">
    <property type="term" value="F:efflux transmembrane transporter activity"/>
    <property type="evidence" value="ECO:0007669"/>
    <property type="project" value="InterPro"/>
</dbReference>
<dbReference type="SUPFAM" id="SSF56954">
    <property type="entry name" value="Outer membrane efflux proteins (OEP)"/>
    <property type="match status" value="1"/>
</dbReference>
<keyword evidence="3" id="KW-0813">Transport</keyword>
<keyword evidence="6" id="KW-0472">Membrane</keyword>
<evidence type="ECO:0000256" key="3">
    <source>
        <dbReference type="ARBA" id="ARBA00022448"/>
    </source>
</evidence>
<dbReference type="PANTHER" id="PTHR30026:SF20">
    <property type="entry name" value="OUTER MEMBRANE PROTEIN TOLC"/>
    <property type="match status" value="1"/>
</dbReference>
<evidence type="ECO:0000256" key="8">
    <source>
        <dbReference type="SAM" id="MobiDB-lite"/>
    </source>
</evidence>
<feature type="region of interest" description="Disordered" evidence="8">
    <location>
        <begin position="32"/>
        <end position="72"/>
    </location>
</feature>
<dbReference type="GO" id="GO:0009279">
    <property type="term" value="C:cell outer membrane"/>
    <property type="evidence" value="ECO:0007669"/>
    <property type="project" value="UniProtKB-SubCell"/>
</dbReference>
<dbReference type="InterPro" id="IPR003423">
    <property type="entry name" value="OMP_efflux"/>
</dbReference>
<name>A0AAU7Z9D9_9BACT</name>
<accession>A0AAU7Z9D9</accession>
<keyword evidence="9" id="KW-0732">Signal</keyword>
<dbReference type="InterPro" id="IPR051906">
    <property type="entry name" value="TolC-like"/>
</dbReference>
<keyword evidence="7" id="KW-0998">Cell outer membrane</keyword>
<dbReference type="Gene3D" id="1.20.1600.10">
    <property type="entry name" value="Outer membrane efflux proteins (OEP)"/>
    <property type="match status" value="1"/>
</dbReference>
<proteinExistence type="inferred from homology"/>
<dbReference type="GO" id="GO:0015288">
    <property type="term" value="F:porin activity"/>
    <property type="evidence" value="ECO:0007669"/>
    <property type="project" value="TreeGrafter"/>
</dbReference>
<organism evidence="10">
    <name type="scientific">Tunturiibacter empetritectus</name>
    <dbReference type="NCBI Taxonomy" id="3069691"/>
    <lineage>
        <taxon>Bacteria</taxon>
        <taxon>Pseudomonadati</taxon>
        <taxon>Acidobacteriota</taxon>
        <taxon>Terriglobia</taxon>
        <taxon>Terriglobales</taxon>
        <taxon>Acidobacteriaceae</taxon>
        <taxon>Tunturiibacter</taxon>
    </lineage>
</organism>
<comment type="similarity">
    <text evidence="2">Belongs to the outer membrane factor (OMF) (TC 1.B.17) family.</text>
</comment>
<evidence type="ECO:0000256" key="1">
    <source>
        <dbReference type="ARBA" id="ARBA00004442"/>
    </source>
</evidence>
<feature type="chain" id="PRO_5043952796" evidence="9">
    <location>
        <begin position="30"/>
        <end position="524"/>
    </location>
</feature>
<protein>
    <submittedName>
        <fullName evidence="10">TolC family protein</fullName>
    </submittedName>
</protein>
<dbReference type="RefSeq" id="WP_353068391.1">
    <property type="nucleotide sequence ID" value="NZ_CP132932.1"/>
</dbReference>
<dbReference type="GO" id="GO:1990281">
    <property type="term" value="C:efflux pump complex"/>
    <property type="evidence" value="ECO:0007669"/>
    <property type="project" value="TreeGrafter"/>
</dbReference>
<feature type="signal peptide" evidence="9">
    <location>
        <begin position="1"/>
        <end position="29"/>
    </location>
</feature>
<comment type="subcellular location">
    <subcellularLocation>
        <location evidence="1">Cell outer membrane</location>
    </subcellularLocation>
</comment>
<dbReference type="EMBL" id="CP132932">
    <property type="protein sequence ID" value="XCB25465.1"/>
    <property type="molecule type" value="Genomic_DNA"/>
</dbReference>
<sequence length="524" mass="55168">MKKHKFITRSRPIFATIALVSFTAVIAQAQGGSSSSSQSSKAQQVQLSGRSQGGASVSVQQSGSSSTSSSVNTINSTVQVQGNYAGSINAPMDGTGPVDLTFAQAIQLGLHYNLGGIASDASSRQLRAQRLSALSNLLPNIYATLAESAAKTDLQTSGISSSTFSSGSVGGGLSIPAVVGPYHYYSLEGNLSEQLSLTDLHNLKSANAAHAAAVLNMRDTREFVIVAVGGSYLRVLASIALVESQEVQVQYAQASYQQTAAQLQSGTKAEIDADKSLVELQTEQQRLSSQKGDLIKQKMQLARIIGINPGRDLHLAEKLSTDIPVSDGADASIGYALKHRVDLQAAGQQLQAAEEAYRASKSEYLPSFAVSGYYGLQGTNPNKGAGVFSASATLTVPIFNSGKTKSDVQQADAAVMQRKAEATDQRGVVEDDVRSALVDLQVASHQVQVAQSNRTLAKSTLQQSLDRYAAGVTNSVEVVQSQETLASAEHDYISSLYSLNLSKISLARAMGNAEETIPDMLKGN</sequence>
<evidence type="ECO:0000256" key="7">
    <source>
        <dbReference type="ARBA" id="ARBA00023237"/>
    </source>
</evidence>
<keyword evidence="4" id="KW-1134">Transmembrane beta strand</keyword>
<evidence type="ECO:0000256" key="6">
    <source>
        <dbReference type="ARBA" id="ARBA00023136"/>
    </source>
</evidence>
<dbReference type="KEGG" id="temp:RBB75_13515"/>
<dbReference type="PANTHER" id="PTHR30026">
    <property type="entry name" value="OUTER MEMBRANE PROTEIN TOLC"/>
    <property type="match status" value="1"/>
</dbReference>
<evidence type="ECO:0000256" key="5">
    <source>
        <dbReference type="ARBA" id="ARBA00022692"/>
    </source>
</evidence>